<dbReference type="eggNOG" id="COG0277">
    <property type="taxonomic scope" value="Bacteria"/>
</dbReference>
<dbReference type="AlphaFoldDB" id="Q13GV9"/>
<dbReference type="STRING" id="266265.Bxe_C0798"/>
<evidence type="ECO:0000313" key="5">
    <source>
        <dbReference type="EMBL" id="ABE36680.1"/>
    </source>
</evidence>
<accession>Q13GV9</accession>
<feature type="compositionally biased region" description="Basic and acidic residues" evidence="3">
    <location>
        <begin position="439"/>
        <end position="448"/>
    </location>
</feature>
<dbReference type="InterPro" id="IPR036318">
    <property type="entry name" value="FAD-bd_PCMH-like_sf"/>
</dbReference>
<dbReference type="PROSITE" id="PS51387">
    <property type="entry name" value="FAD_PCMH"/>
    <property type="match status" value="1"/>
</dbReference>
<dbReference type="SUPFAM" id="SSF55103">
    <property type="entry name" value="FAD-linked oxidases, C-terminal domain"/>
    <property type="match status" value="1"/>
</dbReference>
<dbReference type="InterPro" id="IPR016164">
    <property type="entry name" value="FAD-linked_Oxase-like_C"/>
</dbReference>
<feature type="region of interest" description="Disordered" evidence="3">
    <location>
        <begin position="438"/>
        <end position="474"/>
    </location>
</feature>
<reference evidence="5 6" key="1">
    <citation type="journal article" date="2006" name="Proc. Natl. Acad. Sci. U.S.A.">
        <title>Burkholderia xenovorans LB400 harbors a multi-replicon, 9.73-Mbp genome shaped for versatility.</title>
        <authorList>
            <person name="Chain P.S."/>
            <person name="Denef V.J."/>
            <person name="Konstantinidis K.T."/>
            <person name="Vergez L.M."/>
            <person name="Agullo L."/>
            <person name="Reyes V.L."/>
            <person name="Hauser L."/>
            <person name="Cordova M."/>
            <person name="Gomez L."/>
            <person name="Gonzalez M."/>
            <person name="Land M."/>
            <person name="Lao V."/>
            <person name="Larimer F."/>
            <person name="LiPuma J.J."/>
            <person name="Mahenthiralingam E."/>
            <person name="Malfatti S.A."/>
            <person name="Marx C.J."/>
            <person name="Parnell J.J."/>
            <person name="Ramette A."/>
            <person name="Richardson P."/>
            <person name="Seeger M."/>
            <person name="Smith D."/>
            <person name="Spilker T."/>
            <person name="Sul W.J."/>
            <person name="Tsoi T.V."/>
            <person name="Ulrich L.E."/>
            <person name="Zhulin I.B."/>
            <person name="Tiedje J.M."/>
        </authorList>
    </citation>
    <scope>NUCLEOTIDE SEQUENCE [LARGE SCALE GENOMIC DNA]</scope>
    <source>
        <strain evidence="5 6">LB400</strain>
    </source>
</reference>
<dbReference type="PANTHER" id="PTHR11748:SF119">
    <property type="entry name" value="D-2-HYDROXYGLUTARATE DEHYDROGENASE"/>
    <property type="match status" value="1"/>
</dbReference>
<keyword evidence="2" id="KW-0274">FAD</keyword>
<dbReference type="PANTHER" id="PTHR11748">
    <property type="entry name" value="D-LACTATE DEHYDROGENASE"/>
    <property type="match status" value="1"/>
</dbReference>
<dbReference type="OrthoDB" id="9811261at2"/>
<keyword evidence="6" id="KW-1185">Reference proteome</keyword>
<dbReference type="EMBL" id="CP000272">
    <property type="protein sequence ID" value="ABE36680.1"/>
    <property type="molecule type" value="Genomic_DNA"/>
</dbReference>
<dbReference type="GO" id="GO:1903457">
    <property type="term" value="P:lactate catabolic process"/>
    <property type="evidence" value="ECO:0007669"/>
    <property type="project" value="TreeGrafter"/>
</dbReference>
<evidence type="ECO:0000313" key="6">
    <source>
        <dbReference type="Proteomes" id="UP000001817"/>
    </source>
</evidence>
<dbReference type="RefSeq" id="WP_011493932.1">
    <property type="nucleotide sequence ID" value="NC_007953.1"/>
</dbReference>
<dbReference type="PATRIC" id="fig|266265.5.peg.8567"/>
<evidence type="ECO:0000256" key="3">
    <source>
        <dbReference type="SAM" id="MobiDB-lite"/>
    </source>
</evidence>
<dbReference type="KEGG" id="bxe:Bxe_C0798"/>
<feature type="domain" description="FAD-binding PCMH-type" evidence="4">
    <location>
        <begin position="39"/>
        <end position="215"/>
    </location>
</feature>
<evidence type="ECO:0000256" key="2">
    <source>
        <dbReference type="ARBA" id="ARBA00022827"/>
    </source>
</evidence>
<dbReference type="GO" id="GO:0008720">
    <property type="term" value="F:D-lactate dehydrogenase (NAD+) activity"/>
    <property type="evidence" value="ECO:0007669"/>
    <property type="project" value="TreeGrafter"/>
</dbReference>
<dbReference type="InterPro" id="IPR016166">
    <property type="entry name" value="FAD-bd_PCMH"/>
</dbReference>
<evidence type="ECO:0000256" key="1">
    <source>
        <dbReference type="ARBA" id="ARBA00022630"/>
    </source>
</evidence>
<dbReference type="GO" id="GO:0071949">
    <property type="term" value="F:FAD binding"/>
    <property type="evidence" value="ECO:0007669"/>
    <property type="project" value="InterPro"/>
</dbReference>
<dbReference type="Pfam" id="PF01565">
    <property type="entry name" value="FAD_binding_4"/>
    <property type="match status" value="1"/>
</dbReference>
<dbReference type="SUPFAM" id="SSF56176">
    <property type="entry name" value="FAD-binding/transporter-associated domain-like"/>
    <property type="match status" value="1"/>
</dbReference>
<protein>
    <submittedName>
        <fullName evidence="5">FAD linked oxidase</fullName>
    </submittedName>
</protein>
<sequence length="474" mass="51537">MNDVQGFIARLGDMPVISDPDVVRRRSRDMSMSFSPIIRRDAADKVAELIVRPRDKADVLGIASAAARTRMPLMMRGAGTCNLGQGVPLRGGAIVDMTALAQVLWTKPGRVRAQAGTRLIDIDATTRASGWEIRMHSSTKRAATVAGYIGGGHAGIGSCTYGILRDRGNILGLEVVSVEEAPQVIELRGDDVNLVHHAYGTNGIITEVELPLAPAWPWVEAVVNFRGFMDAVHFAYALAASDGLIKKLISIDEFPNWQYMEAMRPFGRDGHSMVRCMIAEHCMEGFRGLVTEAGGAIAVEAPEGQGPYGAPLWEFGWGHARIQVNKTRPDIVNNIGLYLDPNLIDAVERSYRRFQGVGGMHLEVKRYGGRIAFQGSPYYGFVDEAQVAGVISGMIEDGAMVANNHTFFVKENGMKHVDERDADFKRRMDPYGLMNPGKFEADDIEPKEGAGLALPTTGWSYDGASAPQTSASRG</sequence>
<dbReference type="InterPro" id="IPR016169">
    <property type="entry name" value="FAD-bd_PCMH_sub2"/>
</dbReference>
<organism evidence="5 6">
    <name type="scientific">Paraburkholderia xenovorans (strain LB400)</name>
    <dbReference type="NCBI Taxonomy" id="266265"/>
    <lineage>
        <taxon>Bacteria</taxon>
        <taxon>Pseudomonadati</taxon>
        <taxon>Pseudomonadota</taxon>
        <taxon>Betaproteobacteria</taxon>
        <taxon>Burkholderiales</taxon>
        <taxon>Burkholderiaceae</taxon>
        <taxon>Paraburkholderia</taxon>
    </lineage>
</organism>
<dbReference type="KEGG" id="bxb:DR64_7644"/>
<name>Q13GV9_PARXL</name>
<evidence type="ECO:0000259" key="4">
    <source>
        <dbReference type="PROSITE" id="PS51387"/>
    </source>
</evidence>
<dbReference type="InterPro" id="IPR006094">
    <property type="entry name" value="Oxid_FAD_bind_N"/>
</dbReference>
<keyword evidence="1" id="KW-0285">Flavoprotein</keyword>
<dbReference type="GO" id="GO:0004458">
    <property type="term" value="F:D-lactate dehydrogenase (cytochrome) activity"/>
    <property type="evidence" value="ECO:0007669"/>
    <property type="project" value="TreeGrafter"/>
</dbReference>
<gene>
    <name evidence="5" type="ORF">Bxe_C0798</name>
</gene>
<dbReference type="Proteomes" id="UP000001817">
    <property type="component" value="Chromosome 3"/>
</dbReference>
<dbReference type="Gene3D" id="3.30.465.10">
    <property type="match status" value="1"/>
</dbReference>
<proteinExistence type="predicted"/>